<dbReference type="PANTHER" id="PTHR42879:SF2">
    <property type="entry name" value="3-OXOACYL-[ACYL-CARRIER-PROTEIN] REDUCTASE FABG"/>
    <property type="match status" value="1"/>
</dbReference>
<dbReference type="GO" id="GO:0032787">
    <property type="term" value="P:monocarboxylic acid metabolic process"/>
    <property type="evidence" value="ECO:0007669"/>
    <property type="project" value="UniProtKB-ARBA"/>
</dbReference>
<dbReference type="RefSeq" id="WP_058031458.1">
    <property type="nucleotide sequence ID" value="NZ_CP013187.1"/>
</dbReference>
<dbReference type="STRING" id="161398.PP2015_3345"/>
<dbReference type="PATRIC" id="fig|161398.10.peg.3409"/>
<dbReference type="InterPro" id="IPR020904">
    <property type="entry name" value="Sc_DH/Rdtase_CS"/>
</dbReference>
<organism evidence="3 4">
    <name type="scientific">Pseudoalteromonas phenolica</name>
    <dbReference type="NCBI Taxonomy" id="161398"/>
    <lineage>
        <taxon>Bacteria</taxon>
        <taxon>Pseudomonadati</taxon>
        <taxon>Pseudomonadota</taxon>
        <taxon>Gammaproteobacteria</taxon>
        <taxon>Alteromonadales</taxon>
        <taxon>Pseudoalteromonadaceae</taxon>
        <taxon>Pseudoalteromonas</taxon>
    </lineage>
</organism>
<dbReference type="PRINTS" id="PR00080">
    <property type="entry name" value="SDRFAMILY"/>
</dbReference>
<sequence length="238" mass="25500">MKALIIGGTSEIGKAIVNKLVDGGYDVMFTYNSNINKAEEVASYKPKNIQFAKLNLANTQEVVAFTKMLKSDFSPDVLVNVAGITNDALSFGEISENLEKVHTVNFLSPSIISAKAAELMMANRKGHIINISSVAAKSPKTGNGAYGSAKIALERFTASLSLEVARFKVRTINIAPAFVNTPMFTQFANGKEKEVIRTLPLREILEVEDVANAAMAFVTGNIKSTGITLSLTNGAPVL</sequence>
<dbReference type="OrthoDB" id="5295117at2"/>
<dbReference type="Proteomes" id="UP000061457">
    <property type="component" value="Chromosome I"/>
</dbReference>
<proteinExistence type="inferred from homology"/>
<dbReference type="AlphaFoldDB" id="A0A0S2K655"/>
<dbReference type="PANTHER" id="PTHR42879">
    <property type="entry name" value="3-OXOACYL-(ACYL-CARRIER-PROTEIN) REDUCTASE"/>
    <property type="match status" value="1"/>
</dbReference>
<evidence type="ECO:0000256" key="1">
    <source>
        <dbReference type="ARBA" id="ARBA00006484"/>
    </source>
</evidence>
<evidence type="ECO:0000313" key="3">
    <source>
        <dbReference type="EMBL" id="ALO43820.1"/>
    </source>
</evidence>
<evidence type="ECO:0000256" key="2">
    <source>
        <dbReference type="RuleBase" id="RU000363"/>
    </source>
</evidence>
<reference evidence="3 4" key="1">
    <citation type="submission" date="2015-11" db="EMBL/GenBank/DDBJ databases">
        <authorList>
            <person name="Zhang Y."/>
            <person name="Guo Z."/>
        </authorList>
    </citation>
    <scope>NUCLEOTIDE SEQUENCE [LARGE SCALE GENOMIC DNA]</scope>
    <source>
        <strain evidence="3 4">KCTC 12086</strain>
    </source>
</reference>
<dbReference type="InterPro" id="IPR002347">
    <property type="entry name" value="SDR_fam"/>
</dbReference>
<dbReference type="InterPro" id="IPR036291">
    <property type="entry name" value="NAD(P)-bd_dom_sf"/>
</dbReference>
<dbReference type="SUPFAM" id="SSF51735">
    <property type="entry name" value="NAD(P)-binding Rossmann-fold domains"/>
    <property type="match status" value="1"/>
</dbReference>
<keyword evidence="4" id="KW-1185">Reference proteome</keyword>
<protein>
    <submittedName>
        <fullName evidence="3">Short-chain dehydrogenase</fullName>
    </submittedName>
</protein>
<dbReference type="KEGG" id="pphe:PP2015_3345"/>
<evidence type="ECO:0000313" key="4">
    <source>
        <dbReference type="Proteomes" id="UP000061457"/>
    </source>
</evidence>
<comment type="similarity">
    <text evidence="1 2">Belongs to the short-chain dehydrogenases/reductases (SDR) family.</text>
</comment>
<dbReference type="CDD" id="cd05233">
    <property type="entry name" value="SDR_c"/>
    <property type="match status" value="1"/>
</dbReference>
<dbReference type="Gene3D" id="3.40.50.720">
    <property type="entry name" value="NAD(P)-binding Rossmann-like Domain"/>
    <property type="match status" value="1"/>
</dbReference>
<accession>A0A0S2K655</accession>
<dbReference type="PRINTS" id="PR00081">
    <property type="entry name" value="GDHRDH"/>
</dbReference>
<name>A0A0S2K655_9GAMM</name>
<dbReference type="EMBL" id="CP013187">
    <property type="protein sequence ID" value="ALO43820.1"/>
    <property type="molecule type" value="Genomic_DNA"/>
</dbReference>
<gene>
    <name evidence="3" type="ORF">PP2015_3345</name>
</gene>
<dbReference type="Pfam" id="PF00106">
    <property type="entry name" value="adh_short"/>
    <property type="match status" value="1"/>
</dbReference>
<dbReference type="InterPro" id="IPR050259">
    <property type="entry name" value="SDR"/>
</dbReference>
<dbReference type="PROSITE" id="PS00061">
    <property type="entry name" value="ADH_SHORT"/>
    <property type="match status" value="1"/>
</dbReference>